<protein>
    <recommendedName>
        <fullName evidence="6">Large ribosomal subunit protein bL21</fullName>
    </recommendedName>
</protein>
<dbReference type="AlphaFoldDB" id="A0A0X8X7Z1"/>
<dbReference type="PANTHER" id="PTHR21349:SF0">
    <property type="entry name" value="LARGE RIBOSOMAL SUBUNIT PROTEIN BL21M"/>
    <property type="match status" value="1"/>
</dbReference>
<keyword evidence="5 6" id="KW-0687">Ribonucleoprotein</keyword>
<evidence type="ECO:0000256" key="1">
    <source>
        <dbReference type="ARBA" id="ARBA00008563"/>
    </source>
</evidence>
<dbReference type="RefSeq" id="WP_096408102.1">
    <property type="nucleotide sequence ID" value="NZ_AP017372.2"/>
</dbReference>
<dbReference type="GO" id="GO:0005737">
    <property type="term" value="C:cytoplasm"/>
    <property type="evidence" value="ECO:0007669"/>
    <property type="project" value="UniProtKB-ARBA"/>
</dbReference>
<evidence type="ECO:0000256" key="3">
    <source>
        <dbReference type="ARBA" id="ARBA00022884"/>
    </source>
</evidence>
<evidence type="ECO:0000256" key="7">
    <source>
        <dbReference type="RuleBase" id="RU000562"/>
    </source>
</evidence>
<reference evidence="8" key="1">
    <citation type="submission" date="2016-02" db="EMBL/GenBank/DDBJ databases">
        <title>Halorhodospira halochloris DSM-1059 complete genome, version 2.</title>
        <authorList>
            <person name="Tsukatani Y."/>
        </authorList>
    </citation>
    <scope>NUCLEOTIDE SEQUENCE</scope>
    <source>
        <strain evidence="8">DSM 1059</strain>
    </source>
</reference>
<evidence type="ECO:0000256" key="2">
    <source>
        <dbReference type="ARBA" id="ARBA00022730"/>
    </source>
</evidence>
<name>A0A0X8X7Z1_HALHR</name>
<dbReference type="GO" id="GO:0006412">
    <property type="term" value="P:translation"/>
    <property type="evidence" value="ECO:0007669"/>
    <property type="project" value="UniProtKB-UniRule"/>
</dbReference>
<evidence type="ECO:0000313" key="8">
    <source>
        <dbReference type="EMBL" id="BAU57277.1"/>
    </source>
</evidence>
<dbReference type="PROSITE" id="PS01169">
    <property type="entry name" value="RIBOSOMAL_L21"/>
    <property type="match status" value="1"/>
</dbReference>
<keyword evidence="2 6" id="KW-0699">rRNA-binding</keyword>
<dbReference type="GO" id="GO:0019843">
    <property type="term" value="F:rRNA binding"/>
    <property type="evidence" value="ECO:0007669"/>
    <property type="project" value="UniProtKB-UniRule"/>
</dbReference>
<evidence type="ECO:0000313" key="9">
    <source>
        <dbReference type="Proteomes" id="UP000218890"/>
    </source>
</evidence>
<dbReference type="OrthoDB" id="9813334at2"/>
<comment type="function">
    <text evidence="6 7">This protein binds to 23S rRNA in the presence of protein L20.</text>
</comment>
<keyword evidence="4 6" id="KW-0689">Ribosomal protein</keyword>
<keyword evidence="9" id="KW-1185">Reference proteome</keyword>
<dbReference type="Proteomes" id="UP000218890">
    <property type="component" value="Chromosome"/>
</dbReference>
<dbReference type="SUPFAM" id="SSF141091">
    <property type="entry name" value="L21p-like"/>
    <property type="match status" value="1"/>
</dbReference>
<dbReference type="NCBIfam" id="TIGR00061">
    <property type="entry name" value="L21"/>
    <property type="match status" value="1"/>
</dbReference>
<evidence type="ECO:0000256" key="4">
    <source>
        <dbReference type="ARBA" id="ARBA00022980"/>
    </source>
</evidence>
<dbReference type="Pfam" id="PF00829">
    <property type="entry name" value="Ribosomal_L21p"/>
    <property type="match status" value="1"/>
</dbReference>
<sequence>MYAVIRSGGKQYRVTEGDVVRVEKLSAQVGEKINLDDVLMVGSKGDVKIGAPRVEGSTVQAEVVDQGRGRKIDVTKFKRRKNYRRHHGHRQSYTELKITGISAG</sequence>
<accession>A0A0X8X7Z1</accession>
<dbReference type="GO" id="GO:1990904">
    <property type="term" value="C:ribonucleoprotein complex"/>
    <property type="evidence" value="ECO:0007669"/>
    <property type="project" value="UniProtKB-KW"/>
</dbReference>
<dbReference type="InterPro" id="IPR036164">
    <property type="entry name" value="bL21-like_sf"/>
</dbReference>
<dbReference type="GO" id="GO:0003735">
    <property type="term" value="F:structural constituent of ribosome"/>
    <property type="evidence" value="ECO:0007669"/>
    <property type="project" value="InterPro"/>
</dbReference>
<dbReference type="KEGG" id="hhk:HH1059_05890"/>
<gene>
    <name evidence="6 8" type="primary">rplU</name>
    <name evidence="8" type="ORF">HH1059_05890</name>
</gene>
<dbReference type="PANTHER" id="PTHR21349">
    <property type="entry name" value="50S RIBOSOMAL PROTEIN L21"/>
    <property type="match status" value="1"/>
</dbReference>
<dbReference type="EMBL" id="AP017372">
    <property type="protein sequence ID" value="BAU57277.1"/>
    <property type="molecule type" value="Genomic_DNA"/>
</dbReference>
<proteinExistence type="inferred from homology"/>
<dbReference type="InterPro" id="IPR001787">
    <property type="entry name" value="Ribosomal_bL21"/>
</dbReference>
<comment type="subunit">
    <text evidence="6">Part of the 50S ribosomal subunit. Contacts protein L20.</text>
</comment>
<evidence type="ECO:0000256" key="5">
    <source>
        <dbReference type="ARBA" id="ARBA00023274"/>
    </source>
</evidence>
<dbReference type="InterPro" id="IPR028909">
    <property type="entry name" value="bL21-like"/>
</dbReference>
<dbReference type="InterPro" id="IPR018258">
    <property type="entry name" value="Ribosomal_bL21_CS"/>
</dbReference>
<evidence type="ECO:0000256" key="6">
    <source>
        <dbReference type="HAMAP-Rule" id="MF_01363"/>
    </source>
</evidence>
<dbReference type="GO" id="GO:0005840">
    <property type="term" value="C:ribosome"/>
    <property type="evidence" value="ECO:0007669"/>
    <property type="project" value="UniProtKB-KW"/>
</dbReference>
<keyword evidence="3 6" id="KW-0694">RNA-binding</keyword>
<organism evidence="8 9">
    <name type="scientific">Halorhodospira halochloris</name>
    <name type="common">Ectothiorhodospira halochloris</name>
    <dbReference type="NCBI Taxonomy" id="1052"/>
    <lineage>
        <taxon>Bacteria</taxon>
        <taxon>Pseudomonadati</taxon>
        <taxon>Pseudomonadota</taxon>
        <taxon>Gammaproteobacteria</taxon>
        <taxon>Chromatiales</taxon>
        <taxon>Ectothiorhodospiraceae</taxon>
        <taxon>Halorhodospira</taxon>
    </lineage>
</organism>
<dbReference type="HAMAP" id="MF_01363">
    <property type="entry name" value="Ribosomal_bL21"/>
    <property type="match status" value="1"/>
</dbReference>
<comment type="similarity">
    <text evidence="1 6 7">Belongs to the bacterial ribosomal protein bL21 family.</text>
</comment>